<dbReference type="Proteomes" id="UP000008062">
    <property type="component" value="Chromosome 13"/>
</dbReference>
<dbReference type="KEGG" id="ztr:MYCGRDRAFT_106482"/>
<evidence type="ECO:0000313" key="2">
    <source>
        <dbReference type="Proteomes" id="UP000008062"/>
    </source>
</evidence>
<organism evidence="1 2">
    <name type="scientific">Zymoseptoria tritici (strain CBS 115943 / IPO323)</name>
    <name type="common">Speckled leaf blotch fungus</name>
    <name type="synonym">Septoria tritici</name>
    <dbReference type="NCBI Taxonomy" id="336722"/>
    <lineage>
        <taxon>Eukaryota</taxon>
        <taxon>Fungi</taxon>
        <taxon>Dikarya</taxon>
        <taxon>Ascomycota</taxon>
        <taxon>Pezizomycotina</taxon>
        <taxon>Dothideomycetes</taxon>
        <taxon>Dothideomycetidae</taxon>
        <taxon>Mycosphaerellales</taxon>
        <taxon>Mycosphaerellaceae</taxon>
        <taxon>Zymoseptoria</taxon>
    </lineage>
</organism>
<proteinExistence type="predicted"/>
<evidence type="ECO:0000313" key="1">
    <source>
        <dbReference type="EMBL" id="EGP82534.1"/>
    </source>
</evidence>
<accession>F9XPV7</accession>
<reference evidence="1 2" key="1">
    <citation type="journal article" date="2011" name="PLoS Genet.">
        <title>Finished genome of the fungal wheat pathogen Mycosphaerella graminicola reveals dispensome structure, chromosome plasticity, and stealth pathogenesis.</title>
        <authorList>
            <person name="Goodwin S.B."/>
            <person name="Ben M'barek S."/>
            <person name="Dhillon B."/>
            <person name="Wittenberg A.H.J."/>
            <person name="Crane C.F."/>
            <person name="Hane J.K."/>
            <person name="Foster A.J."/>
            <person name="Van der Lee T.A.J."/>
            <person name="Grimwood J."/>
            <person name="Aerts A."/>
            <person name="Antoniw J."/>
            <person name="Bailey A."/>
            <person name="Bluhm B."/>
            <person name="Bowler J."/>
            <person name="Bristow J."/>
            <person name="van der Burgt A."/>
            <person name="Canto-Canche B."/>
            <person name="Churchill A.C.L."/>
            <person name="Conde-Ferraez L."/>
            <person name="Cools H.J."/>
            <person name="Coutinho P.M."/>
            <person name="Csukai M."/>
            <person name="Dehal P."/>
            <person name="De Wit P."/>
            <person name="Donzelli B."/>
            <person name="van de Geest H.C."/>
            <person name="van Ham R.C.H.J."/>
            <person name="Hammond-Kosack K.E."/>
            <person name="Henrissat B."/>
            <person name="Kilian A."/>
            <person name="Kobayashi A.K."/>
            <person name="Koopmann E."/>
            <person name="Kourmpetis Y."/>
            <person name="Kuzniar A."/>
            <person name="Lindquist E."/>
            <person name="Lombard V."/>
            <person name="Maliepaard C."/>
            <person name="Martins N."/>
            <person name="Mehrabi R."/>
            <person name="Nap J.P.H."/>
            <person name="Ponomarenko A."/>
            <person name="Rudd J.J."/>
            <person name="Salamov A."/>
            <person name="Schmutz J."/>
            <person name="Schouten H.J."/>
            <person name="Shapiro H."/>
            <person name="Stergiopoulos I."/>
            <person name="Torriani S.F.F."/>
            <person name="Tu H."/>
            <person name="de Vries R.P."/>
            <person name="Waalwijk C."/>
            <person name="Ware S.B."/>
            <person name="Wiebenga A."/>
            <person name="Zwiers L.-H."/>
            <person name="Oliver R.P."/>
            <person name="Grigoriev I.V."/>
            <person name="Kema G.H.J."/>
        </authorList>
    </citation>
    <scope>NUCLEOTIDE SEQUENCE [LARGE SCALE GENOMIC DNA]</scope>
    <source>
        <strain evidence="2">CBS 115943 / IPO323</strain>
    </source>
</reference>
<dbReference type="RefSeq" id="XP_003847558.1">
    <property type="nucleotide sequence ID" value="XM_003847510.1"/>
</dbReference>
<dbReference type="HOGENOM" id="CLU_1797969_0_0_1"/>
<dbReference type="InParanoid" id="F9XPV7"/>
<dbReference type="AlphaFoldDB" id="F9XPV7"/>
<name>F9XPV7_ZYMTI</name>
<dbReference type="EMBL" id="CM001208">
    <property type="protein sequence ID" value="EGP82534.1"/>
    <property type="molecule type" value="Genomic_DNA"/>
</dbReference>
<keyword evidence="2" id="KW-1185">Reference proteome</keyword>
<gene>
    <name evidence="1" type="ORF">MYCGRDRAFT_106482</name>
</gene>
<protein>
    <submittedName>
        <fullName evidence="1">Uncharacterized protein</fullName>
    </submittedName>
</protein>
<dbReference type="GeneID" id="13401372"/>
<sequence>MREISQDTGRSVSSIRTAWFRSGCQACPPCPIAFSKEETSSIRSLIRLGATLDKMLEHVSESSRPALEPWLRDVEIRLVRSRVPQPPMSEDDMKLIERLRLDLVRWTDIADRFGRTVDATRNQFKLWQKKNKNRDLLLRRPPNC</sequence>